<dbReference type="Gene3D" id="3.30.40.10">
    <property type="entry name" value="Zinc/RING finger domain, C3HC4 (zinc finger)"/>
    <property type="match status" value="1"/>
</dbReference>
<evidence type="ECO:0008006" key="7">
    <source>
        <dbReference type="Google" id="ProtNLM"/>
    </source>
</evidence>
<protein>
    <recommendedName>
        <fullName evidence="7">RING-type domain-containing protein</fullName>
    </recommendedName>
</protein>
<organism evidence="5 6">
    <name type="scientific">Aspergillus oryzae</name>
    <name type="common">Yellow koji mold</name>
    <dbReference type="NCBI Taxonomy" id="5062"/>
    <lineage>
        <taxon>Eukaryota</taxon>
        <taxon>Fungi</taxon>
        <taxon>Dikarya</taxon>
        <taxon>Ascomycota</taxon>
        <taxon>Pezizomycotina</taxon>
        <taxon>Eurotiomycetes</taxon>
        <taxon>Eurotiomycetidae</taxon>
        <taxon>Eurotiales</taxon>
        <taxon>Aspergillaceae</taxon>
        <taxon>Aspergillus</taxon>
        <taxon>Aspergillus subgen. Circumdati</taxon>
    </lineage>
</organism>
<evidence type="ECO:0000256" key="1">
    <source>
        <dbReference type="ARBA" id="ARBA00022723"/>
    </source>
</evidence>
<evidence type="ECO:0000313" key="6">
    <source>
        <dbReference type="Proteomes" id="UP000190312"/>
    </source>
</evidence>
<proteinExistence type="predicted"/>
<keyword evidence="2" id="KW-0863">Zinc-finger</keyword>
<keyword evidence="4" id="KW-0732">Signal</keyword>
<evidence type="ECO:0000256" key="3">
    <source>
        <dbReference type="ARBA" id="ARBA00022833"/>
    </source>
</evidence>
<dbReference type="AlphaFoldDB" id="A0A1S9D879"/>
<name>A0A1S9D879_ASPOZ</name>
<evidence type="ECO:0000256" key="4">
    <source>
        <dbReference type="SAM" id="SignalP"/>
    </source>
</evidence>
<reference evidence="5 6" key="1">
    <citation type="submission" date="2016-10" db="EMBL/GenBank/DDBJ databases">
        <title>Genome sequencing of Aspergillus oryzae BCC7051.</title>
        <authorList>
            <person name="Thammarongtham C."/>
            <person name="Vorapreeda T."/>
            <person name="Nookaew I."/>
            <person name="Srisuk T."/>
            <person name="Land M."/>
            <person name="Jeennor S."/>
            <person name="Laoteng K."/>
        </authorList>
    </citation>
    <scope>NUCLEOTIDE SEQUENCE [LARGE SCALE GENOMIC DNA]</scope>
    <source>
        <strain evidence="5 6">BCC7051</strain>
    </source>
</reference>
<comment type="caution">
    <text evidence="5">The sequence shown here is derived from an EMBL/GenBank/DDBJ whole genome shotgun (WGS) entry which is preliminary data.</text>
</comment>
<evidence type="ECO:0000256" key="2">
    <source>
        <dbReference type="ARBA" id="ARBA00022771"/>
    </source>
</evidence>
<accession>A0A1S9D879</accession>
<dbReference type="InterPro" id="IPR013083">
    <property type="entry name" value="Znf_RING/FYVE/PHD"/>
</dbReference>
<dbReference type="GO" id="GO:0008270">
    <property type="term" value="F:zinc ion binding"/>
    <property type="evidence" value="ECO:0007669"/>
    <property type="project" value="UniProtKB-KW"/>
</dbReference>
<dbReference type="InterPro" id="IPR017907">
    <property type="entry name" value="Znf_RING_CS"/>
</dbReference>
<dbReference type="SUPFAM" id="SSF57850">
    <property type="entry name" value="RING/U-box"/>
    <property type="match status" value="1"/>
</dbReference>
<dbReference type="VEuPathDB" id="FungiDB:AO090120000454"/>
<keyword evidence="3" id="KW-0862">Zinc</keyword>
<gene>
    <name evidence="5" type="ORF">OAory_01068380</name>
</gene>
<sequence>MRVSLTTIFSSLLCTVLVSSQDLDTFDKKCVENYGVPSADPVPGSFSNDDCTDVDGTRGAIQTAVDKLGHMNIYTVTKQVVNDINYVIFVTRNERTYRVPVYQDLTGTYSLQEEEICYLQLEDAGCYFESSKSRTREPTDEELAFQLQNEELENVSQFLVDRRMAMSFAAAVQADGNILDDSVLEEDNAVKDRNIARRWTEDGCFLAPGDHQAHPEESTTLDNETLDKLQILYMSACRDEVEFVNIARVPCRHEYCRSCLKDLFNASMTDESLFPPRCCRQPINVNIARIFLKSDLIQRSGLTSCFHPATRLCQWRPEMFQFLVTFDGVIKIAGFAASHIHRGNAIDYGDEKAARLIMMQLIHKEQPMDDKIWISDHLRGEKLIDFLAQTELGSRADHLAKHPFLADSNGRPTWRASHLRDLLTDVAYSSQVNYIRG</sequence>
<dbReference type="Proteomes" id="UP000190312">
    <property type="component" value="Unassembled WGS sequence"/>
</dbReference>
<feature type="chain" id="PRO_5012323189" description="RING-type domain-containing protein" evidence="4">
    <location>
        <begin position="21"/>
        <end position="437"/>
    </location>
</feature>
<evidence type="ECO:0000313" key="5">
    <source>
        <dbReference type="EMBL" id="OOO05322.1"/>
    </source>
</evidence>
<dbReference type="EMBL" id="MKZY01000009">
    <property type="protein sequence ID" value="OOO05322.1"/>
    <property type="molecule type" value="Genomic_DNA"/>
</dbReference>
<keyword evidence="1" id="KW-0479">Metal-binding</keyword>
<dbReference type="OrthoDB" id="9977870at2759"/>
<feature type="signal peptide" evidence="4">
    <location>
        <begin position="1"/>
        <end position="20"/>
    </location>
</feature>
<dbReference type="PROSITE" id="PS00518">
    <property type="entry name" value="ZF_RING_1"/>
    <property type="match status" value="1"/>
</dbReference>